<dbReference type="AlphaFoldDB" id="C6PYU5"/>
<evidence type="ECO:0000256" key="1">
    <source>
        <dbReference type="SAM" id="Phobius"/>
    </source>
</evidence>
<keyword evidence="3" id="KW-1185">Reference proteome</keyword>
<keyword evidence="1" id="KW-1133">Transmembrane helix</keyword>
<evidence type="ECO:0000313" key="2">
    <source>
        <dbReference type="EMBL" id="EET85576.1"/>
    </source>
</evidence>
<organism evidence="2 3">
    <name type="scientific">Clostridium carboxidivorans P7</name>
    <dbReference type="NCBI Taxonomy" id="536227"/>
    <lineage>
        <taxon>Bacteria</taxon>
        <taxon>Bacillati</taxon>
        <taxon>Bacillota</taxon>
        <taxon>Clostridia</taxon>
        <taxon>Eubacteriales</taxon>
        <taxon>Clostridiaceae</taxon>
        <taxon>Clostridium</taxon>
    </lineage>
</organism>
<dbReference type="Proteomes" id="UP000004198">
    <property type="component" value="Unassembled WGS sequence"/>
</dbReference>
<sequence length="44" mass="5328">MKRLKRILAWTILPIMLEIFAFFFVDNFYLNDKTTFNAKKIDSN</sequence>
<protein>
    <submittedName>
        <fullName evidence="2">Uncharacterized protein</fullName>
    </submittedName>
</protein>
<comment type="caution">
    <text evidence="2">The sequence shown here is derived from an EMBL/GenBank/DDBJ whole genome shotgun (WGS) entry which is preliminary data.</text>
</comment>
<feature type="transmembrane region" description="Helical" evidence="1">
    <location>
        <begin position="7"/>
        <end position="25"/>
    </location>
</feature>
<dbReference type="RefSeq" id="WP_007062847.1">
    <property type="nucleotide sequence ID" value="NZ_ACVI01000084.1"/>
</dbReference>
<name>C6PYU5_9CLOT</name>
<reference evidence="2 3" key="1">
    <citation type="submission" date="2009-06" db="EMBL/GenBank/DDBJ databases">
        <title>The draft genome of Clostridium carboxidivorans P7.</title>
        <authorList>
            <consortium name="US DOE Joint Genome Institute (JGI-PGF)"/>
            <person name="Lucas S."/>
            <person name="Copeland A."/>
            <person name="Lapidus A."/>
            <person name="Glavina del Rio T."/>
            <person name="Tice H."/>
            <person name="Bruce D."/>
            <person name="Goodwin L."/>
            <person name="Pitluck S."/>
            <person name="Larimer F."/>
            <person name="Land M.L."/>
            <person name="Hauser L."/>
            <person name="Hemme C.L."/>
        </authorList>
    </citation>
    <scope>NUCLEOTIDE SEQUENCE [LARGE SCALE GENOMIC DNA]</scope>
    <source>
        <strain evidence="2 3">P7</strain>
    </source>
</reference>
<dbReference type="EMBL" id="ACVI01000084">
    <property type="protein sequence ID" value="EET85576.1"/>
    <property type="molecule type" value="Genomic_DNA"/>
</dbReference>
<keyword evidence="1" id="KW-0812">Transmembrane</keyword>
<keyword evidence="1" id="KW-0472">Membrane</keyword>
<accession>C6PYU5</accession>
<proteinExistence type="predicted"/>
<evidence type="ECO:0000313" key="3">
    <source>
        <dbReference type="Proteomes" id="UP000004198"/>
    </source>
</evidence>
<gene>
    <name evidence="2" type="ORF">CcarbDRAFT_3962</name>
</gene>